<dbReference type="Pfam" id="PF13639">
    <property type="entry name" value="zf-RING_2"/>
    <property type="match status" value="1"/>
</dbReference>
<dbReference type="GO" id="GO:0008270">
    <property type="term" value="F:zinc ion binding"/>
    <property type="evidence" value="ECO:0007669"/>
    <property type="project" value="UniProtKB-KW"/>
</dbReference>
<dbReference type="GO" id="GO:0016740">
    <property type="term" value="F:transferase activity"/>
    <property type="evidence" value="ECO:0007669"/>
    <property type="project" value="UniProtKB-KW"/>
</dbReference>
<evidence type="ECO:0000256" key="5">
    <source>
        <dbReference type="ARBA" id="ARBA00022723"/>
    </source>
</evidence>
<dbReference type="AlphaFoldDB" id="A0A9J6AS79"/>
<proteinExistence type="inferred from homology"/>
<evidence type="ECO:0000256" key="3">
    <source>
        <dbReference type="ARBA" id="ARBA00022679"/>
    </source>
</evidence>
<keyword evidence="8" id="KW-0862">Zinc</keyword>
<dbReference type="SUPFAM" id="SSF54001">
    <property type="entry name" value="Cysteine proteinases"/>
    <property type="match status" value="1"/>
</dbReference>
<dbReference type="OrthoDB" id="8062037at2759"/>
<comment type="caution">
    <text evidence="15">The sequence shown here is derived from an EMBL/GenBank/DDBJ whole genome shotgun (WGS) entry which is preliminary data.</text>
</comment>
<keyword evidence="3" id="KW-0808">Transferase</keyword>
<evidence type="ECO:0000259" key="14">
    <source>
        <dbReference type="PROSITE" id="PS50089"/>
    </source>
</evidence>
<dbReference type="PROSITE" id="PS50089">
    <property type="entry name" value="ZF_RING_2"/>
    <property type="match status" value="1"/>
</dbReference>
<sequence>MDFQFEVLLAATTTDLLICGIKFRWFCRPDNQLPPPFTGEGRYCAVCLYDVISGENCRKLPKCGHVFHVECVDSWLQRNRTCPLCRRQVTDQGRGETVISRAEDFILEKIYNPITEIVTMLVCGESRLVEGTSTDKVHAPLDIKHMMHIPQQEDSSNDCDLYTCLFAEYISNDVFDMHSVDIDAKYHRQSIESEVTGTVASKFGGPRIAKEHVPNTTNYPTPRPRTRNLR</sequence>
<evidence type="ECO:0000256" key="7">
    <source>
        <dbReference type="ARBA" id="ARBA00022786"/>
    </source>
</evidence>
<evidence type="ECO:0000256" key="8">
    <source>
        <dbReference type="ARBA" id="ARBA00022833"/>
    </source>
</evidence>
<keyword evidence="9" id="KW-1133">Transmembrane helix</keyword>
<comment type="pathway">
    <text evidence="2">Protein modification; protein ubiquitination.</text>
</comment>
<dbReference type="SMART" id="SM00184">
    <property type="entry name" value="RING"/>
    <property type="match status" value="1"/>
</dbReference>
<feature type="region of interest" description="Disordered" evidence="13">
    <location>
        <begin position="207"/>
        <end position="230"/>
    </location>
</feature>
<name>A0A9J6AS79_SOLCO</name>
<organism evidence="15 16">
    <name type="scientific">Solanum commersonii</name>
    <name type="common">Commerson's wild potato</name>
    <name type="synonym">Commerson's nightshade</name>
    <dbReference type="NCBI Taxonomy" id="4109"/>
    <lineage>
        <taxon>Eukaryota</taxon>
        <taxon>Viridiplantae</taxon>
        <taxon>Streptophyta</taxon>
        <taxon>Embryophyta</taxon>
        <taxon>Tracheophyta</taxon>
        <taxon>Spermatophyta</taxon>
        <taxon>Magnoliopsida</taxon>
        <taxon>eudicotyledons</taxon>
        <taxon>Gunneridae</taxon>
        <taxon>Pentapetalae</taxon>
        <taxon>asterids</taxon>
        <taxon>lamiids</taxon>
        <taxon>Solanales</taxon>
        <taxon>Solanaceae</taxon>
        <taxon>Solanoideae</taxon>
        <taxon>Solaneae</taxon>
        <taxon>Solanum</taxon>
    </lineage>
</organism>
<evidence type="ECO:0000256" key="9">
    <source>
        <dbReference type="ARBA" id="ARBA00022989"/>
    </source>
</evidence>
<comment type="subcellular location">
    <subcellularLocation>
        <location evidence="1">Membrane</location>
        <topology evidence="1">Single-pass membrane protein</topology>
    </subcellularLocation>
</comment>
<evidence type="ECO:0000313" key="15">
    <source>
        <dbReference type="EMBL" id="KAG5627147.1"/>
    </source>
</evidence>
<dbReference type="Proteomes" id="UP000824120">
    <property type="component" value="Chromosome 2"/>
</dbReference>
<evidence type="ECO:0000256" key="6">
    <source>
        <dbReference type="ARBA" id="ARBA00022771"/>
    </source>
</evidence>
<evidence type="ECO:0000256" key="10">
    <source>
        <dbReference type="ARBA" id="ARBA00023136"/>
    </source>
</evidence>
<evidence type="ECO:0000256" key="4">
    <source>
        <dbReference type="ARBA" id="ARBA00022692"/>
    </source>
</evidence>
<evidence type="ECO:0000256" key="13">
    <source>
        <dbReference type="SAM" id="MobiDB-lite"/>
    </source>
</evidence>
<reference evidence="15 16" key="1">
    <citation type="submission" date="2020-09" db="EMBL/GenBank/DDBJ databases">
        <title>De no assembly of potato wild relative species, Solanum commersonii.</title>
        <authorList>
            <person name="Cho K."/>
        </authorList>
    </citation>
    <scope>NUCLEOTIDE SEQUENCE [LARGE SCALE GENOMIC DNA]</scope>
    <source>
        <strain evidence="15">LZ3.2</strain>
        <tissue evidence="15">Leaf</tissue>
    </source>
</reference>
<evidence type="ECO:0000256" key="11">
    <source>
        <dbReference type="ARBA" id="ARBA00024209"/>
    </source>
</evidence>
<dbReference type="PANTHER" id="PTHR45768:SF61">
    <property type="entry name" value="RING-H2 FINGER PROTEIN ATL18"/>
    <property type="match status" value="1"/>
</dbReference>
<keyword evidence="5" id="KW-0479">Metal-binding</keyword>
<accession>A0A9J6AS79</accession>
<keyword evidence="7" id="KW-0833">Ubl conjugation pathway</keyword>
<evidence type="ECO:0000256" key="1">
    <source>
        <dbReference type="ARBA" id="ARBA00004167"/>
    </source>
</evidence>
<keyword evidence="10" id="KW-0472">Membrane</keyword>
<comment type="similarity">
    <text evidence="11">Belongs to the RING-type zinc finger family. ATL subfamily.</text>
</comment>
<keyword evidence="4" id="KW-0812">Transmembrane</keyword>
<gene>
    <name evidence="15" type="ORF">H5410_012365</name>
</gene>
<dbReference type="EMBL" id="JACXVP010000002">
    <property type="protein sequence ID" value="KAG5627147.1"/>
    <property type="molecule type" value="Genomic_DNA"/>
</dbReference>
<dbReference type="PANTHER" id="PTHR45768">
    <property type="entry name" value="E3 UBIQUITIN-PROTEIN LIGASE RNF13-LIKE"/>
    <property type="match status" value="1"/>
</dbReference>
<evidence type="ECO:0000256" key="2">
    <source>
        <dbReference type="ARBA" id="ARBA00004906"/>
    </source>
</evidence>
<keyword evidence="16" id="KW-1185">Reference proteome</keyword>
<dbReference type="SUPFAM" id="SSF57850">
    <property type="entry name" value="RING/U-box"/>
    <property type="match status" value="1"/>
</dbReference>
<dbReference type="InterPro" id="IPR038765">
    <property type="entry name" value="Papain-like_cys_pep_sf"/>
</dbReference>
<dbReference type="Gene3D" id="3.30.40.10">
    <property type="entry name" value="Zinc/RING finger domain, C3HC4 (zinc finger)"/>
    <property type="match status" value="1"/>
</dbReference>
<feature type="domain" description="RING-type" evidence="14">
    <location>
        <begin position="44"/>
        <end position="86"/>
    </location>
</feature>
<keyword evidence="6 12" id="KW-0863">Zinc-finger</keyword>
<evidence type="ECO:0000256" key="12">
    <source>
        <dbReference type="PROSITE-ProRule" id="PRU00175"/>
    </source>
</evidence>
<dbReference type="InterPro" id="IPR001841">
    <property type="entry name" value="Znf_RING"/>
</dbReference>
<dbReference type="InterPro" id="IPR013083">
    <property type="entry name" value="Znf_RING/FYVE/PHD"/>
</dbReference>
<dbReference type="GO" id="GO:0016020">
    <property type="term" value="C:membrane"/>
    <property type="evidence" value="ECO:0007669"/>
    <property type="project" value="UniProtKB-SubCell"/>
</dbReference>
<dbReference type="CDD" id="cd16461">
    <property type="entry name" value="RING-H2_EL5-like"/>
    <property type="match status" value="1"/>
</dbReference>
<protein>
    <recommendedName>
        <fullName evidence="14">RING-type domain-containing protein</fullName>
    </recommendedName>
</protein>
<evidence type="ECO:0000313" key="16">
    <source>
        <dbReference type="Proteomes" id="UP000824120"/>
    </source>
</evidence>